<evidence type="ECO:0000256" key="1">
    <source>
        <dbReference type="ARBA" id="ARBA00004651"/>
    </source>
</evidence>
<gene>
    <name evidence="7" type="ORF">ACFPJ5_04020</name>
</gene>
<evidence type="ECO:0000256" key="2">
    <source>
        <dbReference type="ARBA" id="ARBA00022475"/>
    </source>
</evidence>
<feature type="transmembrane region" description="Helical" evidence="6">
    <location>
        <begin position="184"/>
        <end position="203"/>
    </location>
</feature>
<feature type="transmembrane region" description="Helical" evidence="6">
    <location>
        <begin position="111"/>
        <end position="134"/>
    </location>
</feature>
<dbReference type="GO" id="GO:0005886">
    <property type="term" value="C:plasma membrane"/>
    <property type="evidence" value="ECO:0007669"/>
    <property type="project" value="UniProtKB-SubCell"/>
</dbReference>
<keyword evidence="8" id="KW-1185">Reference proteome</keyword>
<protein>
    <submittedName>
        <fullName evidence="7">DoxX family protein</fullName>
    </submittedName>
</protein>
<dbReference type="InterPro" id="IPR051907">
    <property type="entry name" value="DoxX-like_oxidoreductase"/>
</dbReference>
<feature type="transmembrane region" description="Helical" evidence="6">
    <location>
        <begin position="71"/>
        <end position="91"/>
    </location>
</feature>
<evidence type="ECO:0000313" key="7">
    <source>
        <dbReference type="EMBL" id="MFC5366091.1"/>
    </source>
</evidence>
<comment type="caution">
    <text evidence="7">The sequence shown here is derived from an EMBL/GenBank/DDBJ whole genome shotgun (WGS) entry which is preliminary data.</text>
</comment>
<dbReference type="InterPro" id="IPR032808">
    <property type="entry name" value="DoxX"/>
</dbReference>
<evidence type="ECO:0000313" key="8">
    <source>
        <dbReference type="Proteomes" id="UP001596201"/>
    </source>
</evidence>
<feature type="transmembrane region" description="Helical" evidence="6">
    <location>
        <begin position="338"/>
        <end position="357"/>
    </location>
</feature>
<dbReference type="AlphaFoldDB" id="A0ABD5R7V3"/>
<feature type="transmembrane region" description="Helical" evidence="6">
    <location>
        <begin position="303"/>
        <end position="326"/>
    </location>
</feature>
<dbReference type="Proteomes" id="UP001596201">
    <property type="component" value="Unassembled WGS sequence"/>
</dbReference>
<dbReference type="Pfam" id="PF07681">
    <property type="entry name" value="DoxX"/>
    <property type="match status" value="1"/>
</dbReference>
<name>A0ABD5R7V3_9EURY</name>
<keyword evidence="4 6" id="KW-1133">Transmembrane helix</keyword>
<reference evidence="7 8" key="1">
    <citation type="journal article" date="2019" name="Int. J. Syst. Evol. Microbiol.">
        <title>The Global Catalogue of Microorganisms (GCM) 10K type strain sequencing project: providing services to taxonomists for standard genome sequencing and annotation.</title>
        <authorList>
            <consortium name="The Broad Institute Genomics Platform"/>
            <consortium name="The Broad Institute Genome Sequencing Center for Infectious Disease"/>
            <person name="Wu L."/>
            <person name="Ma J."/>
        </authorList>
    </citation>
    <scope>NUCLEOTIDE SEQUENCE [LARGE SCALE GENOMIC DNA]</scope>
    <source>
        <strain evidence="7 8">CGMCC 1.12237</strain>
    </source>
</reference>
<accession>A0ABD5R7V3</accession>
<evidence type="ECO:0000256" key="6">
    <source>
        <dbReference type="SAM" id="Phobius"/>
    </source>
</evidence>
<evidence type="ECO:0000256" key="4">
    <source>
        <dbReference type="ARBA" id="ARBA00022989"/>
    </source>
</evidence>
<evidence type="ECO:0000256" key="5">
    <source>
        <dbReference type="ARBA" id="ARBA00023136"/>
    </source>
</evidence>
<dbReference type="RefSeq" id="WP_227228549.1">
    <property type="nucleotide sequence ID" value="NZ_JAJCVJ010000001.1"/>
</dbReference>
<proteinExistence type="predicted"/>
<sequence>MVERPPRPSLGSLRGFGSPRWFALALGFVVFLAVPQFVGRATAHVRYVTPGADPQDAVAFLLSALTDPVNVALLGAGGVGLLGGLLAYLRVRPFRRDVTLLRRSLAEYRDLLPWLLRLAVGLPLVGAGFAGYFFSPLFQPAFPTVARLFGIAVGFLLLFGLATRLTAAVGLTGYLLGLVANPDLLLAVEYVPGFLAIILVGGGRPSADGVIARLADDDRTFYSRIDPFYRAVAVPFAERVADYERLVPVVLRVGLGVSFAYLGVVQKLANPGDSLAVVAKYDLTSVVPVAPELWVVGAGVTELAVGVALFVGLFTRFFSGVAFFLLTTTLFGLPDDPVLAHISVFGLVSALLVTGAGRYSVDRWIANEVGSDWDRESGEVVVAD</sequence>
<feature type="transmembrane region" description="Helical" evidence="6">
    <location>
        <begin position="21"/>
        <end position="38"/>
    </location>
</feature>
<keyword evidence="2" id="KW-1003">Cell membrane</keyword>
<dbReference type="PANTHER" id="PTHR33452:SF1">
    <property type="entry name" value="INNER MEMBRANE PROTEIN YPHA-RELATED"/>
    <property type="match status" value="1"/>
</dbReference>
<comment type="subcellular location">
    <subcellularLocation>
        <location evidence="1">Cell membrane</location>
        <topology evidence="1">Multi-pass membrane protein</topology>
    </subcellularLocation>
</comment>
<evidence type="ECO:0000256" key="3">
    <source>
        <dbReference type="ARBA" id="ARBA00022692"/>
    </source>
</evidence>
<keyword evidence="5 6" id="KW-0472">Membrane</keyword>
<dbReference type="PANTHER" id="PTHR33452">
    <property type="entry name" value="OXIDOREDUCTASE CATD-RELATED"/>
    <property type="match status" value="1"/>
</dbReference>
<dbReference type="EMBL" id="JBHSKX010000001">
    <property type="protein sequence ID" value="MFC5366091.1"/>
    <property type="molecule type" value="Genomic_DNA"/>
</dbReference>
<organism evidence="7 8">
    <name type="scientific">Salinirubrum litoreum</name>
    <dbReference type="NCBI Taxonomy" id="1126234"/>
    <lineage>
        <taxon>Archaea</taxon>
        <taxon>Methanobacteriati</taxon>
        <taxon>Methanobacteriota</taxon>
        <taxon>Stenosarchaea group</taxon>
        <taxon>Halobacteria</taxon>
        <taxon>Halobacteriales</taxon>
        <taxon>Haloferacaceae</taxon>
        <taxon>Salinirubrum</taxon>
    </lineage>
</organism>
<keyword evidence="3 6" id="KW-0812">Transmembrane</keyword>
<feature type="transmembrane region" description="Helical" evidence="6">
    <location>
        <begin position="146"/>
        <end position="177"/>
    </location>
</feature>